<dbReference type="EMBL" id="CAMAPE010000011">
    <property type="protein sequence ID" value="CAH9079917.1"/>
    <property type="molecule type" value="Genomic_DNA"/>
</dbReference>
<comment type="caution">
    <text evidence="3">The sequence shown here is derived from an EMBL/GenBank/DDBJ whole genome shotgun (WGS) entry which is preliminary data.</text>
</comment>
<evidence type="ECO:0000313" key="3">
    <source>
        <dbReference type="EMBL" id="CAH9079917.1"/>
    </source>
</evidence>
<sequence>MERYALQKQKDDEALAVAQRRLWEAEEASRVERAAFEKILENAKVLAKAEGRAEAEKAAAESAKKAAEDAEIAKKEAVGEAVAAFVAEVWKVEAQKAWVAAVVEASIEEWVRGPGVMWLAQKGKEYYDGSEYFTQALIYRRLARHLGTDPSAFDPEAYGLPPLQPDTRVPLPEGIDRPDLEDTVLMAECSDEEEDVVGDATSKPADGGDAAVNDDVVIV</sequence>
<evidence type="ECO:0000256" key="2">
    <source>
        <dbReference type="SAM" id="MobiDB-lite"/>
    </source>
</evidence>
<reference evidence="3" key="1">
    <citation type="submission" date="2022-07" db="EMBL/GenBank/DDBJ databases">
        <authorList>
            <person name="Macas J."/>
            <person name="Novak P."/>
            <person name="Neumann P."/>
        </authorList>
    </citation>
    <scope>NUCLEOTIDE SEQUENCE</scope>
</reference>
<gene>
    <name evidence="3" type="ORF">CEURO_LOCUS7320</name>
</gene>
<evidence type="ECO:0000313" key="4">
    <source>
        <dbReference type="Proteomes" id="UP001152484"/>
    </source>
</evidence>
<organism evidence="3 4">
    <name type="scientific">Cuscuta europaea</name>
    <name type="common">European dodder</name>
    <dbReference type="NCBI Taxonomy" id="41803"/>
    <lineage>
        <taxon>Eukaryota</taxon>
        <taxon>Viridiplantae</taxon>
        <taxon>Streptophyta</taxon>
        <taxon>Embryophyta</taxon>
        <taxon>Tracheophyta</taxon>
        <taxon>Spermatophyta</taxon>
        <taxon>Magnoliopsida</taxon>
        <taxon>eudicotyledons</taxon>
        <taxon>Gunneridae</taxon>
        <taxon>Pentapetalae</taxon>
        <taxon>asterids</taxon>
        <taxon>lamiids</taxon>
        <taxon>Solanales</taxon>
        <taxon>Convolvulaceae</taxon>
        <taxon>Cuscuteae</taxon>
        <taxon>Cuscuta</taxon>
        <taxon>Cuscuta subgen. Cuscuta</taxon>
    </lineage>
</organism>
<dbReference type="AlphaFoldDB" id="A0A9P1E5K4"/>
<keyword evidence="1" id="KW-0175">Coiled coil</keyword>
<keyword evidence="4" id="KW-1185">Reference proteome</keyword>
<feature type="region of interest" description="Disordered" evidence="2">
    <location>
        <begin position="193"/>
        <end position="214"/>
    </location>
</feature>
<name>A0A9P1E5K4_CUSEU</name>
<accession>A0A9P1E5K4</accession>
<protein>
    <submittedName>
        <fullName evidence="3">Uncharacterized protein</fullName>
    </submittedName>
</protein>
<evidence type="ECO:0000256" key="1">
    <source>
        <dbReference type="SAM" id="Coils"/>
    </source>
</evidence>
<feature type="compositionally biased region" description="Low complexity" evidence="2">
    <location>
        <begin position="205"/>
        <end position="214"/>
    </location>
</feature>
<feature type="coiled-coil region" evidence="1">
    <location>
        <begin position="46"/>
        <end position="80"/>
    </location>
</feature>
<proteinExistence type="predicted"/>
<dbReference type="Proteomes" id="UP001152484">
    <property type="component" value="Unassembled WGS sequence"/>
</dbReference>